<sequence length="280" mass="28379">MSFKVAAALTVALALVAPAFAQTDVDILNFALQLECLEGEFYNYAVGLGGLPASARGGGPVPIGGMTANLTAAGLTLAQEVAFNELQHVQFLRSALGAAAVPCPLVDIGPAFAAAANAAAMPANATFSPAYSPYANDLSFWLGSFIFEDVGVSAYLGAAPLISNKTYLGSAAGILAVEAYHASLARFIIYEYGYTPIAVNPSTTVSLYTVSGLIATLRNTLGGGSGQNVILPSGAAGIVPVDSNSIVIPRTPAQVVSITTGGTAMKGLFFPNGLNGNIKG</sequence>
<feature type="chain" id="PRO_5043721638" description="Desiccation-related protein PCC13-62" evidence="1">
    <location>
        <begin position="22"/>
        <end position="280"/>
    </location>
</feature>
<keyword evidence="1" id="KW-0732">Signal</keyword>
<proteinExistence type="predicted"/>
<dbReference type="EMBL" id="JALJOV010000001">
    <property type="protein sequence ID" value="KAK9869088.1"/>
    <property type="molecule type" value="Genomic_DNA"/>
</dbReference>
<accession>A0AAW1TLE4</accession>
<dbReference type="PANTHER" id="PTHR31694">
    <property type="entry name" value="DESICCATION-LIKE PROTEIN"/>
    <property type="match status" value="1"/>
</dbReference>
<dbReference type="AlphaFoldDB" id="A0AAW1TLE4"/>
<comment type="caution">
    <text evidence="2">The sequence shown here is derived from an EMBL/GenBank/DDBJ whole genome shotgun (WGS) entry which is preliminary data.</text>
</comment>
<organism evidence="2 3">
    <name type="scientific">Apatococcus fuscideae</name>
    <dbReference type="NCBI Taxonomy" id="2026836"/>
    <lineage>
        <taxon>Eukaryota</taxon>
        <taxon>Viridiplantae</taxon>
        <taxon>Chlorophyta</taxon>
        <taxon>core chlorophytes</taxon>
        <taxon>Trebouxiophyceae</taxon>
        <taxon>Chlorellales</taxon>
        <taxon>Chlorellaceae</taxon>
        <taxon>Apatococcus</taxon>
    </lineage>
</organism>
<dbReference type="Pfam" id="PF13668">
    <property type="entry name" value="Ferritin_2"/>
    <property type="match status" value="1"/>
</dbReference>
<evidence type="ECO:0000313" key="3">
    <source>
        <dbReference type="Proteomes" id="UP001485043"/>
    </source>
</evidence>
<protein>
    <recommendedName>
        <fullName evidence="4">Desiccation-related protein PCC13-62</fullName>
    </recommendedName>
</protein>
<gene>
    <name evidence="2" type="ORF">WJX84_009231</name>
</gene>
<reference evidence="2 3" key="1">
    <citation type="journal article" date="2024" name="Nat. Commun.">
        <title>Phylogenomics reveals the evolutionary origins of lichenization in chlorophyte algae.</title>
        <authorList>
            <person name="Puginier C."/>
            <person name="Libourel C."/>
            <person name="Otte J."/>
            <person name="Skaloud P."/>
            <person name="Haon M."/>
            <person name="Grisel S."/>
            <person name="Petersen M."/>
            <person name="Berrin J.G."/>
            <person name="Delaux P.M."/>
            <person name="Dal Grande F."/>
            <person name="Keller J."/>
        </authorList>
    </citation>
    <scope>NUCLEOTIDE SEQUENCE [LARGE SCALE GENOMIC DNA]</scope>
    <source>
        <strain evidence="2 3">SAG 2523</strain>
    </source>
</reference>
<evidence type="ECO:0000313" key="2">
    <source>
        <dbReference type="EMBL" id="KAK9869088.1"/>
    </source>
</evidence>
<keyword evidence="3" id="KW-1185">Reference proteome</keyword>
<dbReference type="InterPro" id="IPR052965">
    <property type="entry name" value="Pigment-catalase-like"/>
</dbReference>
<name>A0AAW1TLE4_9CHLO</name>
<evidence type="ECO:0000256" key="1">
    <source>
        <dbReference type="SAM" id="SignalP"/>
    </source>
</evidence>
<feature type="signal peptide" evidence="1">
    <location>
        <begin position="1"/>
        <end position="21"/>
    </location>
</feature>
<dbReference type="PANTHER" id="PTHR31694:SF26">
    <property type="entry name" value="OS05G0151100 PROTEIN"/>
    <property type="match status" value="1"/>
</dbReference>
<evidence type="ECO:0008006" key="4">
    <source>
        <dbReference type="Google" id="ProtNLM"/>
    </source>
</evidence>
<dbReference type="Proteomes" id="UP001485043">
    <property type="component" value="Unassembled WGS sequence"/>
</dbReference>